<reference evidence="3 4" key="2">
    <citation type="submission" date="2015-03" db="EMBL/GenBank/DDBJ databases">
        <authorList>
            <person name="Chan K.-G."/>
        </authorList>
    </citation>
    <scope>NUCLEOTIDE SEQUENCE [LARGE SCALE GENOMIC DNA]</scope>
    <source>
        <strain evidence="3 4">RB-25</strain>
    </source>
</reference>
<dbReference type="SUPFAM" id="SSF49401">
    <property type="entry name" value="Bacterial adhesins"/>
    <property type="match status" value="1"/>
</dbReference>
<accession>W0L8M7</accession>
<evidence type="ECO:0000256" key="1">
    <source>
        <dbReference type="SAM" id="SignalP"/>
    </source>
</evidence>
<organism evidence="3 4">
    <name type="scientific">Chania multitudinisentens RB-25</name>
    <dbReference type="NCBI Taxonomy" id="1441930"/>
    <lineage>
        <taxon>Bacteria</taxon>
        <taxon>Pseudomonadati</taxon>
        <taxon>Pseudomonadota</taxon>
        <taxon>Gammaproteobacteria</taxon>
        <taxon>Enterobacterales</taxon>
        <taxon>Yersiniaceae</taxon>
        <taxon>Chania</taxon>
    </lineage>
</organism>
<feature type="domain" description="Fimbrial-type adhesion" evidence="2">
    <location>
        <begin position="268"/>
        <end position="458"/>
    </location>
</feature>
<dbReference type="GO" id="GO:0009289">
    <property type="term" value="C:pilus"/>
    <property type="evidence" value="ECO:0007669"/>
    <property type="project" value="InterPro"/>
</dbReference>
<dbReference type="GO" id="GO:0007155">
    <property type="term" value="P:cell adhesion"/>
    <property type="evidence" value="ECO:0007669"/>
    <property type="project" value="InterPro"/>
</dbReference>
<dbReference type="PIRSF" id="PIRSF029766">
    <property type="entry name" value="UCP029766"/>
    <property type="match status" value="1"/>
</dbReference>
<dbReference type="KEGG" id="sfo:Z042_02510"/>
<reference evidence="3 4" key="1">
    <citation type="submission" date="2014-01" db="EMBL/GenBank/DDBJ databases">
        <title>Isolation of Serratia multitudinisentens RB-25 from Ex-Landfill site.</title>
        <authorList>
            <person name="Robson E.H.J."/>
        </authorList>
    </citation>
    <scope>NUCLEOTIDE SEQUENCE [LARGE SCALE GENOMIC DNA]</scope>
    <source>
        <strain evidence="3 4">RB-25</strain>
    </source>
</reference>
<feature type="chain" id="PRO_5004791908" evidence="1">
    <location>
        <begin position="33"/>
        <end position="458"/>
    </location>
</feature>
<protein>
    <submittedName>
        <fullName evidence="3">Fimbrial protein</fullName>
    </submittedName>
</protein>
<keyword evidence="4" id="KW-1185">Reference proteome</keyword>
<sequence length="458" mass="47783">MLKAKREITLRKTFSAALLALAGMTLAMPSWAACYRIIAINNTPTSNYYTEAGRGTAAAWGGAGDTTGSAGTLPTVVNINNTTFQPNGTLIASGIVSFLQAGSATYTPDQILFRCTADEAGKLYEYYATNGDSANAGMYEVGSAYGLPESYRTYVNGMALRATNLVTGEYYSRYWKARPLTNLDTDSRGWILVKAKNFSDTKIELFRLTSANGPQTAAGIYPESQPATYIAFKSSTNAANLTVGADSAYNYNGWYDQWPGVSNLYNRIYTRRSATCSVTNVTPTVVFPRITVAELNSGVTRQMQITIQFSCQTGAPASTGVTAIASGVAANQTAMGILVQPANAAAAVAAGFGTAGSGVSYLLSDGYGTDPNIATGVGIQISRTNGTVINLLSTLSGSALGGNNAGWYPVLTDATAGSVVSGVTAYTKSLNATLKALPGKTVTAGKVSATAQVIIQVQ</sequence>
<feature type="signal peptide" evidence="1">
    <location>
        <begin position="1"/>
        <end position="32"/>
    </location>
</feature>
<dbReference type="AlphaFoldDB" id="W0L8M7"/>
<dbReference type="EMBL" id="CP007044">
    <property type="protein sequence ID" value="AHG18617.2"/>
    <property type="molecule type" value="Genomic_DNA"/>
</dbReference>
<dbReference type="Gene3D" id="2.60.40.1090">
    <property type="entry name" value="Fimbrial-type adhesion domain"/>
    <property type="match status" value="1"/>
</dbReference>
<name>W0L8M7_9GAMM</name>
<dbReference type="InterPro" id="IPR011228">
    <property type="entry name" value="UCP029766"/>
</dbReference>
<evidence type="ECO:0000313" key="4">
    <source>
        <dbReference type="Proteomes" id="UP000019030"/>
    </source>
</evidence>
<dbReference type="STRING" id="1441930.Z042_02510"/>
<dbReference type="Proteomes" id="UP000019030">
    <property type="component" value="Chromosome"/>
</dbReference>
<evidence type="ECO:0000313" key="3">
    <source>
        <dbReference type="EMBL" id="AHG18617.2"/>
    </source>
</evidence>
<evidence type="ECO:0000259" key="2">
    <source>
        <dbReference type="Pfam" id="PF00419"/>
    </source>
</evidence>
<dbReference type="InterPro" id="IPR008966">
    <property type="entry name" value="Adhesion_dom_sf"/>
</dbReference>
<dbReference type="eggNOG" id="COG3539">
    <property type="taxonomic scope" value="Bacteria"/>
</dbReference>
<dbReference type="OrthoDB" id="8875995at2"/>
<dbReference type="PROSITE" id="PS51257">
    <property type="entry name" value="PROKAR_LIPOPROTEIN"/>
    <property type="match status" value="1"/>
</dbReference>
<dbReference type="Pfam" id="PF00419">
    <property type="entry name" value="Fimbrial"/>
    <property type="match status" value="1"/>
</dbReference>
<dbReference type="InterPro" id="IPR000259">
    <property type="entry name" value="Adhesion_dom_fimbrial"/>
</dbReference>
<gene>
    <name evidence="3" type="ORF">Z042_02510</name>
</gene>
<keyword evidence="1" id="KW-0732">Signal</keyword>
<proteinExistence type="predicted"/>
<dbReference type="HOGENOM" id="CLU_045639_0_0_6"/>
<dbReference type="InterPro" id="IPR036937">
    <property type="entry name" value="Adhesion_dom_fimbrial_sf"/>
</dbReference>